<dbReference type="Proteomes" id="UP001055439">
    <property type="component" value="Chromosome 8"/>
</dbReference>
<evidence type="ECO:0000313" key="7">
    <source>
        <dbReference type="EMBL" id="URE25564.1"/>
    </source>
</evidence>
<protein>
    <recommendedName>
        <fullName evidence="5">Pyruvate dehydrogenase E1 component subunit beta</fullName>
        <ecNumber evidence="5">1.2.4.1</ecNumber>
    </recommendedName>
</protein>
<dbReference type="SUPFAM" id="SSF52922">
    <property type="entry name" value="TK C-terminal domain-like"/>
    <property type="match status" value="1"/>
</dbReference>
<feature type="domain" description="Transketolase-like pyrimidine-binding" evidence="6">
    <location>
        <begin position="60"/>
        <end position="179"/>
    </location>
</feature>
<proteinExistence type="predicted"/>
<dbReference type="Pfam" id="PF02780">
    <property type="entry name" value="Transketolase_C"/>
    <property type="match status" value="1"/>
</dbReference>
<evidence type="ECO:0000256" key="5">
    <source>
        <dbReference type="RuleBase" id="RU364074"/>
    </source>
</evidence>
<dbReference type="SMART" id="SM00861">
    <property type="entry name" value="Transket_pyr"/>
    <property type="match status" value="1"/>
</dbReference>
<dbReference type="Pfam" id="PF02779">
    <property type="entry name" value="Transket_pyr"/>
    <property type="match status" value="1"/>
</dbReference>
<comment type="cofactor">
    <cofactor evidence="1 5">
        <name>thiamine diphosphate</name>
        <dbReference type="ChEBI" id="CHEBI:58937"/>
    </cofactor>
</comment>
<dbReference type="GO" id="GO:0006086">
    <property type="term" value="P:pyruvate decarboxylation to acetyl-CoA"/>
    <property type="evidence" value="ECO:0007669"/>
    <property type="project" value="InterPro"/>
</dbReference>
<reference evidence="7" key="1">
    <citation type="submission" date="2022-05" db="EMBL/GenBank/DDBJ databases">
        <title>The Musa troglodytarum L. genome provides insights into the mechanism of non-climacteric behaviour and enrichment of carotenoids.</title>
        <authorList>
            <person name="Wang J."/>
        </authorList>
    </citation>
    <scope>NUCLEOTIDE SEQUENCE</scope>
    <source>
        <tissue evidence="7">Leaf</tissue>
    </source>
</reference>
<evidence type="ECO:0000259" key="6">
    <source>
        <dbReference type="SMART" id="SM00861"/>
    </source>
</evidence>
<evidence type="ECO:0000313" key="8">
    <source>
        <dbReference type="Proteomes" id="UP001055439"/>
    </source>
</evidence>
<dbReference type="AlphaFoldDB" id="A0A9E7KS15"/>
<organism evidence="7 8">
    <name type="scientific">Musa troglodytarum</name>
    <name type="common">fe'i banana</name>
    <dbReference type="NCBI Taxonomy" id="320322"/>
    <lineage>
        <taxon>Eukaryota</taxon>
        <taxon>Viridiplantae</taxon>
        <taxon>Streptophyta</taxon>
        <taxon>Embryophyta</taxon>
        <taxon>Tracheophyta</taxon>
        <taxon>Spermatophyta</taxon>
        <taxon>Magnoliopsida</taxon>
        <taxon>Liliopsida</taxon>
        <taxon>Zingiberales</taxon>
        <taxon>Musaceae</taxon>
        <taxon>Musa</taxon>
    </lineage>
</organism>
<dbReference type="PANTHER" id="PTHR11624">
    <property type="entry name" value="DEHYDROGENASE RELATED"/>
    <property type="match status" value="1"/>
</dbReference>
<dbReference type="InterPro" id="IPR005475">
    <property type="entry name" value="Transketolase-like_Pyr-bd"/>
</dbReference>
<keyword evidence="4 5" id="KW-0670">Pyruvate</keyword>
<dbReference type="InterPro" id="IPR009014">
    <property type="entry name" value="Transketo_C/PFOR_II"/>
</dbReference>
<accession>A0A9E7KS15</accession>
<sequence>MNRKLFFFLGPSIDRKMWGIARRKALQKVLPAGSVSQKKYTTAAKELIRQKEVAMNYSEMTVREALNSALDEEMSANHRVFLMGEEAGFAGIGVGAAYYGLWPVVEFMTFNFAMQAIDHIINSAAKSNYMSAGQISVPIEFRGPNDAAAGVEDARGLLKAAIRDPDPVVFLESELLYEESFPISAEVLDSSFCLPTGKAKIEREGKHVTITSFSKMVGHALQAAEILSKEGISAEVINLRSIRPPDRATINASARKTNRRVFLNMESFEYLDAPVERIAGADVPMPYAPNLERMAVPQVDDIVRAAKLACYRSILMAATASFASTAPKDINIQSNSRGQKRHFEGDGSLTPEVACLGASCAAVAVVSRTTPETLLACRLGERLHDVALSYTVASWR</sequence>
<dbReference type="PANTHER" id="PTHR11624:SF96">
    <property type="entry name" value="PYRUVATE DEHYDROGENASE E1 COMPONENT SUBUNIT BETA, MITOCHONDRIAL"/>
    <property type="match status" value="1"/>
</dbReference>
<comment type="catalytic activity">
    <reaction evidence="5">
        <text>N(6)-[(R)-lipoyl]-L-lysyl-[protein] + pyruvate + H(+) = N(6)-[(R)-S(8)-acetyldihydrolipoyl]-L-lysyl-[protein] + CO2</text>
        <dbReference type="Rhea" id="RHEA:19189"/>
        <dbReference type="Rhea" id="RHEA-COMP:10474"/>
        <dbReference type="Rhea" id="RHEA-COMP:10478"/>
        <dbReference type="ChEBI" id="CHEBI:15361"/>
        <dbReference type="ChEBI" id="CHEBI:15378"/>
        <dbReference type="ChEBI" id="CHEBI:16526"/>
        <dbReference type="ChEBI" id="CHEBI:83099"/>
        <dbReference type="ChEBI" id="CHEBI:83111"/>
        <dbReference type="EC" id="1.2.4.1"/>
    </reaction>
</comment>
<dbReference type="SUPFAM" id="SSF52518">
    <property type="entry name" value="Thiamin diphosphate-binding fold (THDP-binding)"/>
    <property type="match status" value="1"/>
</dbReference>
<dbReference type="EMBL" id="CP097510">
    <property type="protein sequence ID" value="URE25564.1"/>
    <property type="molecule type" value="Genomic_DNA"/>
</dbReference>
<evidence type="ECO:0000256" key="2">
    <source>
        <dbReference type="ARBA" id="ARBA00023002"/>
    </source>
</evidence>
<dbReference type="GO" id="GO:0004739">
    <property type="term" value="F:pyruvate dehydrogenase (acetyl-transferring) activity"/>
    <property type="evidence" value="ECO:0007669"/>
    <property type="project" value="UniProtKB-UniRule"/>
</dbReference>
<gene>
    <name evidence="7" type="ORF">MUK42_25126</name>
</gene>
<dbReference type="InterPro" id="IPR029061">
    <property type="entry name" value="THDP-binding"/>
</dbReference>
<keyword evidence="2 5" id="KW-0560">Oxidoreductase</keyword>
<keyword evidence="8" id="KW-1185">Reference proteome</keyword>
<evidence type="ECO:0000256" key="3">
    <source>
        <dbReference type="ARBA" id="ARBA00023052"/>
    </source>
</evidence>
<evidence type="ECO:0000256" key="4">
    <source>
        <dbReference type="ARBA" id="ARBA00023317"/>
    </source>
</evidence>
<evidence type="ECO:0000256" key="1">
    <source>
        <dbReference type="ARBA" id="ARBA00001964"/>
    </source>
</evidence>
<name>A0A9E7KS15_9LILI</name>
<comment type="function">
    <text evidence="5">The pyruvate dehydrogenase complex catalyzes the overall conversion of pyruvate to acetyl-CoA and CO2.</text>
</comment>
<dbReference type="Gene3D" id="3.40.50.920">
    <property type="match status" value="2"/>
</dbReference>
<dbReference type="InterPro" id="IPR033248">
    <property type="entry name" value="Transketolase_C"/>
</dbReference>
<dbReference type="InterPro" id="IPR027110">
    <property type="entry name" value="PDHB_mito-type"/>
</dbReference>
<dbReference type="OrthoDB" id="10266385at2759"/>
<keyword evidence="3 5" id="KW-0786">Thiamine pyrophosphate</keyword>
<dbReference type="EC" id="1.2.4.1" evidence="5"/>
<dbReference type="Gene3D" id="3.40.50.970">
    <property type="match status" value="2"/>
</dbReference>